<dbReference type="CDD" id="cd11304">
    <property type="entry name" value="Cadherin_repeat"/>
    <property type="match status" value="3"/>
</dbReference>
<comment type="subcellular location">
    <subcellularLocation>
        <location evidence="1">Membrane</location>
    </subcellularLocation>
</comment>
<proteinExistence type="predicted"/>
<dbReference type="GO" id="GO:0007155">
    <property type="term" value="P:cell adhesion"/>
    <property type="evidence" value="ECO:0007669"/>
    <property type="project" value="UniProtKB-KW"/>
</dbReference>
<feature type="domain" description="Cadherin" evidence="11">
    <location>
        <begin position="453"/>
        <end position="561"/>
    </location>
</feature>
<evidence type="ECO:0000313" key="13">
    <source>
        <dbReference type="Proteomes" id="UP001591681"/>
    </source>
</evidence>
<evidence type="ECO:0000256" key="8">
    <source>
        <dbReference type="PROSITE-ProRule" id="PRU00043"/>
    </source>
</evidence>
<accession>A0ABD1K4Q4</accession>
<dbReference type="InterPro" id="IPR002126">
    <property type="entry name" value="Cadherin-like_dom"/>
</dbReference>
<dbReference type="EMBL" id="JBHFQA010000009">
    <property type="protein sequence ID" value="KAL2093903.1"/>
    <property type="molecule type" value="Genomic_DNA"/>
</dbReference>
<dbReference type="InterPro" id="IPR015919">
    <property type="entry name" value="Cadherin-like_sf"/>
</dbReference>
<evidence type="ECO:0000256" key="9">
    <source>
        <dbReference type="SAM" id="MobiDB-lite"/>
    </source>
</evidence>
<dbReference type="SUPFAM" id="SSF49313">
    <property type="entry name" value="Cadherin-like"/>
    <property type="match status" value="5"/>
</dbReference>
<evidence type="ECO:0000256" key="5">
    <source>
        <dbReference type="ARBA" id="ARBA00022889"/>
    </source>
</evidence>
<feature type="compositionally biased region" description="Polar residues" evidence="9">
    <location>
        <begin position="814"/>
        <end position="871"/>
    </location>
</feature>
<evidence type="ECO:0000256" key="4">
    <source>
        <dbReference type="ARBA" id="ARBA00022837"/>
    </source>
</evidence>
<dbReference type="AlphaFoldDB" id="A0ABD1K4Q4"/>
<gene>
    <name evidence="12" type="ORF">ACEWY4_011215</name>
</gene>
<dbReference type="GO" id="GO:0016020">
    <property type="term" value="C:membrane"/>
    <property type="evidence" value="ECO:0007669"/>
    <property type="project" value="UniProtKB-SubCell"/>
</dbReference>
<dbReference type="Gene3D" id="2.60.40.60">
    <property type="entry name" value="Cadherins"/>
    <property type="match status" value="5"/>
</dbReference>
<organism evidence="12 13">
    <name type="scientific">Coilia grayii</name>
    <name type="common">Gray's grenadier anchovy</name>
    <dbReference type="NCBI Taxonomy" id="363190"/>
    <lineage>
        <taxon>Eukaryota</taxon>
        <taxon>Metazoa</taxon>
        <taxon>Chordata</taxon>
        <taxon>Craniata</taxon>
        <taxon>Vertebrata</taxon>
        <taxon>Euteleostomi</taxon>
        <taxon>Actinopterygii</taxon>
        <taxon>Neopterygii</taxon>
        <taxon>Teleostei</taxon>
        <taxon>Clupei</taxon>
        <taxon>Clupeiformes</taxon>
        <taxon>Clupeoidei</taxon>
        <taxon>Engraulidae</taxon>
        <taxon>Coilinae</taxon>
        <taxon>Coilia</taxon>
    </lineage>
</organism>
<feature type="domain" description="Cadherin" evidence="11">
    <location>
        <begin position="562"/>
        <end position="686"/>
    </location>
</feature>
<dbReference type="InterPro" id="IPR050971">
    <property type="entry name" value="Cadherin-domain_protein"/>
</dbReference>
<comment type="caution">
    <text evidence="12">The sequence shown here is derived from an EMBL/GenBank/DDBJ whole genome shotgun (WGS) entry which is preliminary data.</text>
</comment>
<dbReference type="Proteomes" id="UP001591681">
    <property type="component" value="Unassembled WGS sequence"/>
</dbReference>
<keyword evidence="13" id="KW-1185">Reference proteome</keyword>
<dbReference type="GO" id="GO:0005509">
    <property type="term" value="F:calcium ion binding"/>
    <property type="evidence" value="ECO:0007669"/>
    <property type="project" value="UniProtKB-UniRule"/>
</dbReference>
<protein>
    <recommendedName>
        <fullName evidence="11">Cadherin domain-containing protein</fullName>
    </recommendedName>
</protein>
<dbReference type="PANTHER" id="PTHR24025:SF31">
    <property type="entry name" value="NEURAL-CADHERIN"/>
    <property type="match status" value="1"/>
</dbReference>
<dbReference type="PROSITE" id="PS00232">
    <property type="entry name" value="CADHERIN_1"/>
    <property type="match status" value="1"/>
</dbReference>
<evidence type="ECO:0000259" key="11">
    <source>
        <dbReference type="PROSITE" id="PS50268"/>
    </source>
</evidence>
<evidence type="ECO:0000256" key="10">
    <source>
        <dbReference type="SAM" id="Phobius"/>
    </source>
</evidence>
<evidence type="ECO:0000256" key="2">
    <source>
        <dbReference type="ARBA" id="ARBA00022692"/>
    </source>
</evidence>
<keyword evidence="6 10" id="KW-1133">Transmembrane helix</keyword>
<evidence type="ECO:0000256" key="1">
    <source>
        <dbReference type="ARBA" id="ARBA00004370"/>
    </source>
</evidence>
<sequence length="890" mass="96953">MQNIIYALAVILGVWISGAFSEVSIMGLPATAMLPENSPVGTEVFSFQVSFSAGESMAAGFPRLLNFDPLTDVFTVTMNNATQAKVIVTGSPVLDFETVPNRFIFQVLVIGSAGNGDSETLTVLLTDVDEPPVFLDETSVLYILEKTPPGQIYEPSVSDPENKPLTFALIPHNPAFTVDVRKGTVFTTKEFNYHTDPISYSFNLSVSDGNNTALRILIINIININDDKPVFINKITSFTLPEELSPGHIVANMTAVGADDRLNAGLIVYTISLNDYLEINGYTGLVTIANRMDRDSDTLRNNPTVAVTVTATYRFTRPPLFSSIDVTVTVMDINDNPPTCTTDRPRREIPETEPVGALVASVTCTDNDVELKFREYSFTSFSCIGCTQRFTLEMDGSILLDSDLDFEDPGNINIGREYNLLVVATDKNDTSLKGDAYVYVSVAPVNEFPPVFDPKTYFFRVSELLGRGTVIGSVVATDDDLPTTDIQYSLVSGGGSGGLANIFHVDHKLGRISLLTNPDFEVTPTHTLVIRAVDGDPVRPLSTTAVVTINITEANDEPPLCGPNKTNLVVPIDMRPGSSVQGFMLTCTDKDSPPASFLYSISGATNVNNHFGFSPSAGTNITRLILREPFDFTSGLDKLWHYSLTVLISDANLRAGRAPQTGTVIINVQVVDPDLTTTITTTTPRITYIAVTQNTFDVSDWYVWFVLALGALLLLGILAYLLYRCCRYLSTKECSCNCDCCESEHMEDKDTLIQYKDPPKREVFMEVTKVNTIFDGEEVDPVTKRVYEYNSKSGARRWKDAVVVSGLLPAQPDSSTLVIPQRTSTPEQPPGTAQSKSSSGKRLGSAQSVDWADHSSQTSSEPQDVPLSNRSGAKLNPGVVPMIGQGTSQV</sequence>
<feature type="domain" description="Cadherin" evidence="11">
    <location>
        <begin position="26"/>
        <end position="134"/>
    </location>
</feature>
<dbReference type="GO" id="GO:0009653">
    <property type="term" value="P:anatomical structure morphogenesis"/>
    <property type="evidence" value="ECO:0007669"/>
    <property type="project" value="UniProtKB-ARBA"/>
</dbReference>
<evidence type="ECO:0000256" key="7">
    <source>
        <dbReference type="ARBA" id="ARBA00023136"/>
    </source>
</evidence>
<dbReference type="InterPro" id="IPR020894">
    <property type="entry name" value="Cadherin_CS"/>
</dbReference>
<keyword evidence="3" id="KW-0677">Repeat</keyword>
<evidence type="ECO:0000313" key="12">
    <source>
        <dbReference type="EMBL" id="KAL2093903.1"/>
    </source>
</evidence>
<feature type="domain" description="Cadherin" evidence="11">
    <location>
        <begin position="341"/>
        <end position="452"/>
    </location>
</feature>
<dbReference type="SMART" id="SM00112">
    <property type="entry name" value="CA"/>
    <property type="match status" value="5"/>
</dbReference>
<name>A0ABD1K4Q4_9TELE</name>
<evidence type="ECO:0000256" key="3">
    <source>
        <dbReference type="ARBA" id="ARBA00022737"/>
    </source>
</evidence>
<keyword evidence="5" id="KW-0130">Cell adhesion</keyword>
<keyword evidence="7 10" id="KW-0472">Membrane</keyword>
<dbReference type="PANTHER" id="PTHR24025">
    <property type="entry name" value="DESMOGLEIN FAMILY MEMBER"/>
    <property type="match status" value="1"/>
</dbReference>
<keyword evidence="4 8" id="KW-0106">Calcium</keyword>
<reference evidence="12 13" key="1">
    <citation type="submission" date="2024-09" db="EMBL/GenBank/DDBJ databases">
        <title>A chromosome-level genome assembly of Gray's grenadier anchovy, Coilia grayii.</title>
        <authorList>
            <person name="Fu Z."/>
        </authorList>
    </citation>
    <scope>NUCLEOTIDE SEQUENCE [LARGE SCALE GENOMIC DNA]</scope>
    <source>
        <strain evidence="12">G4</strain>
        <tissue evidence="12">Muscle</tissue>
    </source>
</reference>
<feature type="region of interest" description="Disordered" evidence="9">
    <location>
        <begin position="814"/>
        <end position="890"/>
    </location>
</feature>
<dbReference type="PROSITE" id="PS50268">
    <property type="entry name" value="CADHERIN_2"/>
    <property type="match status" value="6"/>
</dbReference>
<keyword evidence="2 10" id="KW-0812">Transmembrane</keyword>
<feature type="transmembrane region" description="Helical" evidence="10">
    <location>
        <begin position="701"/>
        <end position="723"/>
    </location>
</feature>
<evidence type="ECO:0000256" key="6">
    <source>
        <dbReference type="ARBA" id="ARBA00022989"/>
    </source>
</evidence>
<dbReference type="PRINTS" id="PR00205">
    <property type="entry name" value="CADHERIN"/>
</dbReference>
<dbReference type="Pfam" id="PF00028">
    <property type="entry name" value="Cadherin"/>
    <property type="match status" value="2"/>
</dbReference>
<feature type="domain" description="Cadherin" evidence="11">
    <location>
        <begin position="135"/>
        <end position="231"/>
    </location>
</feature>
<feature type="domain" description="Cadherin" evidence="11">
    <location>
        <begin position="232"/>
        <end position="340"/>
    </location>
</feature>